<dbReference type="NCBIfam" id="NF002469">
    <property type="entry name" value="PRK01712.1"/>
    <property type="match status" value="1"/>
</dbReference>
<keyword evidence="4" id="KW-0678">Repressor</keyword>
<dbReference type="PANTHER" id="PTHR34984:SF1">
    <property type="entry name" value="CARBON STORAGE REGULATOR"/>
    <property type="match status" value="1"/>
</dbReference>
<accession>A0ABR5SF37</accession>
<dbReference type="PANTHER" id="PTHR34984">
    <property type="entry name" value="CARBON STORAGE REGULATOR"/>
    <property type="match status" value="1"/>
</dbReference>
<dbReference type="InterPro" id="IPR036107">
    <property type="entry name" value="CsrA_sf"/>
</dbReference>
<dbReference type="SUPFAM" id="SSF117130">
    <property type="entry name" value="CsrA-like"/>
    <property type="match status" value="1"/>
</dbReference>
<evidence type="ECO:0000256" key="1">
    <source>
        <dbReference type="ARBA" id="ARBA00022490"/>
    </source>
</evidence>
<comment type="caution">
    <text evidence="5">The sequence shown here is derived from an EMBL/GenBank/DDBJ whole genome shotgun (WGS) entry which is preliminary data.</text>
</comment>
<name>A0ABR5SF37_9BACT</name>
<dbReference type="EMBL" id="LNQR01000062">
    <property type="protein sequence ID" value="KWT85380.1"/>
    <property type="molecule type" value="Genomic_DNA"/>
</dbReference>
<dbReference type="Pfam" id="PF02599">
    <property type="entry name" value="CsrA"/>
    <property type="match status" value="1"/>
</dbReference>
<evidence type="ECO:0000256" key="4">
    <source>
        <dbReference type="HAMAP-Rule" id="MF_00167"/>
    </source>
</evidence>
<dbReference type="Gene3D" id="2.60.40.4380">
    <property type="entry name" value="Translational regulator CsrA"/>
    <property type="match status" value="1"/>
</dbReference>
<dbReference type="NCBIfam" id="TIGR00202">
    <property type="entry name" value="csrA"/>
    <property type="match status" value="1"/>
</dbReference>
<reference evidence="5 6" key="1">
    <citation type="submission" date="2015-11" db="EMBL/GenBank/DDBJ databases">
        <authorList>
            <person name="Lin W."/>
        </authorList>
    </citation>
    <scope>NUCLEOTIDE SEQUENCE [LARGE SCALE GENOMIC DNA]</scope>
    <source>
        <strain evidence="5 6">HCH-1</strain>
    </source>
</reference>
<keyword evidence="2 4" id="KW-0810">Translation regulation</keyword>
<keyword evidence="4" id="KW-1005">Bacterial flagellum biogenesis</keyword>
<evidence type="ECO:0000256" key="2">
    <source>
        <dbReference type="ARBA" id="ARBA00022845"/>
    </source>
</evidence>
<evidence type="ECO:0000313" key="6">
    <source>
        <dbReference type="Proteomes" id="UP000060487"/>
    </source>
</evidence>
<sequence length="75" mass="8514">MLVLTRKSEEAIKLGDSITITVVEIKGNKVRLGIEAPHGVRIYRNELYEKIKTENILSMGLTSGEFEKIKDVLQR</sequence>
<gene>
    <name evidence="4 5" type="primary">csrA</name>
    <name evidence="5" type="ORF">ASN18_1736</name>
</gene>
<organism evidence="5 6">
    <name type="scientific">Candidatus Magnetominusculus xianensis</name>
    <dbReference type="NCBI Taxonomy" id="1748249"/>
    <lineage>
        <taxon>Bacteria</taxon>
        <taxon>Pseudomonadati</taxon>
        <taxon>Nitrospirota</taxon>
        <taxon>Nitrospiria</taxon>
        <taxon>Nitrospirales</taxon>
        <taxon>Nitrospiraceae</taxon>
        <taxon>Candidatus Magnetominusculus</taxon>
    </lineage>
</organism>
<comment type="subunit">
    <text evidence="4">Homodimer; the beta-strands of each monomer intercalate to form a hydrophobic core, while the alpha-helices form wings that extend away from the core.</text>
</comment>
<comment type="subcellular location">
    <subcellularLocation>
        <location evidence="4">Cytoplasm</location>
    </subcellularLocation>
</comment>
<keyword evidence="3 4" id="KW-0694">RNA-binding</keyword>
<comment type="similarity">
    <text evidence="4">Belongs to the CsrA/RsmA family.</text>
</comment>
<evidence type="ECO:0000256" key="3">
    <source>
        <dbReference type="ARBA" id="ARBA00022884"/>
    </source>
</evidence>
<dbReference type="RefSeq" id="WP_085052353.1">
    <property type="nucleotide sequence ID" value="NZ_LNQR01000062.1"/>
</dbReference>
<keyword evidence="1 4" id="KW-0963">Cytoplasm</keyword>
<comment type="function">
    <text evidence="4">A translational regulator that binds mRNA to regulate translation initiation and/or mRNA stability. Usually binds in the 5'-UTR at or near the Shine-Dalgarno sequence preventing ribosome-binding, thus repressing translation. Its main target seems to be the major flagellin gene, while its function is anatagonized by FliW.</text>
</comment>
<proteinExistence type="inferred from homology"/>
<dbReference type="Proteomes" id="UP000060487">
    <property type="component" value="Unassembled WGS sequence"/>
</dbReference>
<protein>
    <recommendedName>
        <fullName evidence="4">Translational regulator CsrA</fullName>
    </recommendedName>
</protein>
<dbReference type="HAMAP" id="MF_00167">
    <property type="entry name" value="CsrA"/>
    <property type="match status" value="1"/>
</dbReference>
<dbReference type="InterPro" id="IPR003751">
    <property type="entry name" value="CsrA"/>
</dbReference>
<keyword evidence="6" id="KW-1185">Reference proteome</keyword>
<evidence type="ECO:0000313" key="5">
    <source>
        <dbReference type="EMBL" id="KWT85380.1"/>
    </source>
</evidence>